<dbReference type="InterPro" id="IPR012340">
    <property type="entry name" value="NA-bd_OB-fold"/>
</dbReference>
<reference evidence="18" key="1">
    <citation type="submission" date="2017-05" db="EMBL/GenBank/DDBJ databases">
        <title>Improved OligoMM genomes.</title>
        <authorList>
            <person name="Garzetti D."/>
        </authorList>
    </citation>
    <scope>NUCLEOTIDE SEQUENCE [LARGE SCALE GENOMIC DNA]</scope>
    <source>
        <strain evidence="18">YL45</strain>
    </source>
</reference>
<dbReference type="SUPFAM" id="SSF55681">
    <property type="entry name" value="Class II aaRS and biotin synthetases"/>
    <property type="match status" value="1"/>
</dbReference>
<keyword evidence="15" id="KW-0175">Coiled coil</keyword>
<evidence type="ECO:0000313" key="17">
    <source>
        <dbReference type="EMBL" id="OXE50777.1"/>
    </source>
</evidence>
<dbReference type="FunFam" id="3.30.930.10:FF:000001">
    <property type="entry name" value="Lysine--tRNA ligase"/>
    <property type="match status" value="1"/>
</dbReference>
<dbReference type="EC" id="6.1.1.6" evidence="13"/>
<gene>
    <name evidence="13" type="primary">lysS</name>
    <name evidence="17" type="ORF">ADH67_00265</name>
</gene>
<name>A0A227KSG8_9BURK</name>
<dbReference type="Proteomes" id="UP000214610">
    <property type="component" value="Unassembled WGS sequence"/>
</dbReference>
<dbReference type="InterPro" id="IPR018149">
    <property type="entry name" value="Lys-tRNA-synth_II_C"/>
</dbReference>
<keyword evidence="9 13" id="KW-0460">Magnesium</keyword>
<comment type="caution">
    <text evidence="17">The sequence shown here is derived from an EMBL/GenBank/DDBJ whole genome shotgun (WGS) entry which is preliminary data.</text>
</comment>
<dbReference type="NCBIfam" id="NF001756">
    <property type="entry name" value="PRK00484.1"/>
    <property type="match status" value="1"/>
</dbReference>
<dbReference type="InterPro" id="IPR044136">
    <property type="entry name" value="Lys-tRNA-ligase_II_N"/>
</dbReference>
<dbReference type="InterPro" id="IPR006195">
    <property type="entry name" value="aa-tRNA-synth_II"/>
</dbReference>
<comment type="cofactor">
    <cofactor evidence="13 14">
        <name>Mg(2+)</name>
        <dbReference type="ChEBI" id="CHEBI:18420"/>
    </cofactor>
    <text evidence="13 14">Binds 3 Mg(2+) ions per subunit.</text>
</comment>
<dbReference type="PRINTS" id="PR00982">
    <property type="entry name" value="TRNASYNTHLYS"/>
</dbReference>
<protein>
    <recommendedName>
        <fullName evidence="13">Lysine--tRNA ligase</fullName>
        <ecNumber evidence="13">6.1.1.6</ecNumber>
    </recommendedName>
    <alternativeName>
        <fullName evidence="13">Lysyl-tRNA synthetase</fullName>
        <shortName evidence="13">LysRS</shortName>
    </alternativeName>
</protein>
<feature type="binding site" evidence="13">
    <location>
        <position position="424"/>
    </location>
    <ligand>
        <name>Mg(2+)</name>
        <dbReference type="ChEBI" id="CHEBI:18420"/>
        <label>2</label>
    </ligand>
</feature>
<evidence type="ECO:0000256" key="4">
    <source>
        <dbReference type="ARBA" id="ARBA00022490"/>
    </source>
</evidence>
<evidence type="ECO:0000256" key="9">
    <source>
        <dbReference type="ARBA" id="ARBA00022842"/>
    </source>
</evidence>
<dbReference type="GeneID" id="78362956"/>
<dbReference type="InterPro" id="IPR045864">
    <property type="entry name" value="aa-tRNA-synth_II/BPL/LPL"/>
</dbReference>
<dbReference type="HAMAP" id="MF_00252">
    <property type="entry name" value="Lys_tRNA_synth_class2"/>
    <property type="match status" value="1"/>
</dbReference>
<comment type="subcellular location">
    <subcellularLocation>
        <location evidence="1 13">Cytoplasm</location>
    </subcellularLocation>
</comment>
<comment type="subunit">
    <text evidence="3 13">Homodimer.</text>
</comment>
<dbReference type="InterPro" id="IPR002313">
    <property type="entry name" value="Lys-tRNA-ligase_II"/>
</dbReference>
<dbReference type="Gene3D" id="2.40.50.140">
    <property type="entry name" value="Nucleic acid-binding proteins"/>
    <property type="match status" value="1"/>
</dbReference>
<feature type="binding site" evidence="13">
    <location>
        <position position="417"/>
    </location>
    <ligand>
        <name>Mg(2+)</name>
        <dbReference type="ChEBI" id="CHEBI:18420"/>
        <label>1</label>
    </ligand>
</feature>
<evidence type="ECO:0000256" key="5">
    <source>
        <dbReference type="ARBA" id="ARBA00022598"/>
    </source>
</evidence>
<dbReference type="CDD" id="cd04322">
    <property type="entry name" value="LysRS_N"/>
    <property type="match status" value="1"/>
</dbReference>
<feature type="binding site" evidence="13">
    <location>
        <position position="424"/>
    </location>
    <ligand>
        <name>Mg(2+)</name>
        <dbReference type="ChEBI" id="CHEBI:18420"/>
        <label>1</label>
    </ligand>
</feature>
<sequence length="507" mass="58243">MQNQENAKDQVELKEQENHIIEERLAKLDKLRQAGPAYPNDFEKKEELGDIRAKYENTSAEELEANPVEVQVAGRIMLKRVMGKASFATVKDVSGTIQFFITLAEVGPETYELFKKTIDIGDIVGAKGTLFRTQKGELSVRVKVLRLLTKNIRPLPDKFHGLSDQEIRYRQRYVDLIMNEDTRKTFRIRSKAIAATRQFMMEHRFMEVETPMLHPIPGGASAKPFITHHNALDMDMYLRIAPELYLKRLVVGGFERVFELNRSFRNEGVDVRHNPEFTMMEFYAAYKEYHWLMDYTEKLLRFVANQTIGTEIIQYQGHTIDLSKPFDRLTAKDAVLKYCPQYTAENLEDADFMHKELERLGEPQKKNIGIGALQMAMFEATTEAKLIQPTYIIDYPVEISPLARASDKNREITERFELFMAGRETANGFSELNDPQDQAARFQAQAKLKAEGDDEAMYYDADYVRALEYGLPPTGGCGVGLDRFVMLLTDSASIRDVLLFPHMRPES</sequence>
<evidence type="ECO:0000256" key="14">
    <source>
        <dbReference type="RuleBase" id="RU000336"/>
    </source>
</evidence>
<dbReference type="GO" id="GO:0000287">
    <property type="term" value="F:magnesium ion binding"/>
    <property type="evidence" value="ECO:0007669"/>
    <property type="project" value="UniProtKB-UniRule"/>
</dbReference>
<dbReference type="FunFam" id="2.40.50.140:FF:000024">
    <property type="entry name" value="Lysine--tRNA ligase"/>
    <property type="match status" value="1"/>
</dbReference>
<dbReference type="EMBL" id="NHMP01000001">
    <property type="protein sequence ID" value="OXE50777.1"/>
    <property type="molecule type" value="Genomic_DNA"/>
</dbReference>
<evidence type="ECO:0000256" key="11">
    <source>
        <dbReference type="ARBA" id="ARBA00023146"/>
    </source>
</evidence>
<dbReference type="Pfam" id="PF00152">
    <property type="entry name" value="tRNA-synt_2"/>
    <property type="match status" value="1"/>
</dbReference>
<dbReference type="AlphaFoldDB" id="A0A227KSG8"/>
<evidence type="ECO:0000256" key="6">
    <source>
        <dbReference type="ARBA" id="ARBA00022723"/>
    </source>
</evidence>
<evidence type="ECO:0000256" key="8">
    <source>
        <dbReference type="ARBA" id="ARBA00022840"/>
    </source>
</evidence>
<comment type="catalytic activity">
    <reaction evidence="12 13 14">
        <text>tRNA(Lys) + L-lysine + ATP = L-lysyl-tRNA(Lys) + AMP + diphosphate</text>
        <dbReference type="Rhea" id="RHEA:20792"/>
        <dbReference type="Rhea" id="RHEA-COMP:9696"/>
        <dbReference type="Rhea" id="RHEA-COMP:9697"/>
        <dbReference type="ChEBI" id="CHEBI:30616"/>
        <dbReference type="ChEBI" id="CHEBI:32551"/>
        <dbReference type="ChEBI" id="CHEBI:33019"/>
        <dbReference type="ChEBI" id="CHEBI:78442"/>
        <dbReference type="ChEBI" id="CHEBI:78529"/>
        <dbReference type="ChEBI" id="CHEBI:456215"/>
        <dbReference type="EC" id="6.1.1.6"/>
    </reaction>
</comment>
<feature type="coiled-coil region" evidence="15">
    <location>
        <begin position="4"/>
        <end position="31"/>
    </location>
</feature>
<keyword evidence="4 13" id="KW-0963">Cytoplasm</keyword>
<keyword evidence="7 13" id="KW-0547">Nucleotide-binding</keyword>
<keyword evidence="18" id="KW-1185">Reference proteome</keyword>
<dbReference type="Pfam" id="PF01336">
    <property type="entry name" value="tRNA_anti-codon"/>
    <property type="match status" value="1"/>
</dbReference>
<proteinExistence type="inferred from homology"/>
<keyword evidence="10 13" id="KW-0648">Protein biosynthesis</keyword>
<dbReference type="PANTHER" id="PTHR42918:SF15">
    <property type="entry name" value="LYSINE--TRNA LIGASE, CHLOROPLASTIC_MITOCHONDRIAL"/>
    <property type="match status" value="1"/>
</dbReference>
<keyword evidence="5 13" id="KW-0436">Ligase</keyword>
<evidence type="ECO:0000313" key="18">
    <source>
        <dbReference type="Proteomes" id="UP000214610"/>
    </source>
</evidence>
<evidence type="ECO:0000256" key="10">
    <source>
        <dbReference type="ARBA" id="ARBA00022917"/>
    </source>
</evidence>
<dbReference type="GO" id="GO:0005829">
    <property type="term" value="C:cytosol"/>
    <property type="evidence" value="ECO:0007669"/>
    <property type="project" value="TreeGrafter"/>
</dbReference>
<dbReference type="GO" id="GO:0042803">
    <property type="term" value="F:protein homodimerization activity"/>
    <property type="evidence" value="ECO:0007669"/>
    <property type="project" value="UniProtKB-ARBA"/>
</dbReference>
<dbReference type="GO" id="GO:0005524">
    <property type="term" value="F:ATP binding"/>
    <property type="evidence" value="ECO:0007669"/>
    <property type="project" value="UniProtKB-UniRule"/>
</dbReference>
<keyword evidence="8 13" id="KW-0067">ATP-binding</keyword>
<organism evidence="17 18">
    <name type="scientific">Turicimonas muris</name>
    <dbReference type="NCBI Taxonomy" id="1796652"/>
    <lineage>
        <taxon>Bacteria</taxon>
        <taxon>Pseudomonadati</taxon>
        <taxon>Pseudomonadota</taxon>
        <taxon>Betaproteobacteria</taxon>
        <taxon>Burkholderiales</taxon>
        <taxon>Sutterellaceae</taxon>
        <taxon>Turicimonas</taxon>
    </lineage>
</organism>
<keyword evidence="6 13" id="KW-0479">Metal-binding</keyword>
<dbReference type="GO" id="GO:0006430">
    <property type="term" value="P:lysyl-tRNA aminoacylation"/>
    <property type="evidence" value="ECO:0007669"/>
    <property type="project" value="UniProtKB-UniRule"/>
</dbReference>
<dbReference type="InterPro" id="IPR004364">
    <property type="entry name" value="Aa-tRNA-synt_II"/>
</dbReference>
<dbReference type="GO" id="GO:0004824">
    <property type="term" value="F:lysine-tRNA ligase activity"/>
    <property type="evidence" value="ECO:0007669"/>
    <property type="project" value="UniProtKB-UniRule"/>
</dbReference>
<dbReference type="PROSITE" id="PS50862">
    <property type="entry name" value="AA_TRNA_LIGASE_II"/>
    <property type="match status" value="1"/>
</dbReference>
<accession>A0A227KSG8</accession>
<evidence type="ECO:0000256" key="1">
    <source>
        <dbReference type="ARBA" id="ARBA00004496"/>
    </source>
</evidence>
<feature type="domain" description="Aminoacyl-transfer RNA synthetases class-II family profile" evidence="16">
    <location>
        <begin position="186"/>
        <end position="505"/>
    </location>
</feature>
<evidence type="ECO:0000256" key="2">
    <source>
        <dbReference type="ARBA" id="ARBA00008226"/>
    </source>
</evidence>
<dbReference type="CDD" id="cd00775">
    <property type="entry name" value="LysRS_core"/>
    <property type="match status" value="1"/>
</dbReference>
<dbReference type="NCBIfam" id="TIGR00499">
    <property type="entry name" value="lysS_bact"/>
    <property type="match status" value="1"/>
</dbReference>
<evidence type="ECO:0000256" key="12">
    <source>
        <dbReference type="ARBA" id="ARBA00048573"/>
    </source>
</evidence>
<dbReference type="Gene3D" id="3.30.930.10">
    <property type="entry name" value="Bira Bifunctional Protein, Domain 2"/>
    <property type="match status" value="1"/>
</dbReference>
<evidence type="ECO:0000256" key="7">
    <source>
        <dbReference type="ARBA" id="ARBA00022741"/>
    </source>
</evidence>
<evidence type="ECO:0000259" key="16">
    <source>
        <dbReference type="PROSITE" id="PS50862"/>
    </source>
</evidence>
<evidence type="ECO:0000256" key="3">
    <source>
        <dbReference type="ARBA" id="ARBA00011738"/>
    </source>
</evidence>
<evidence type="ECO:0000256" key="13">
    <source>
        <dbReference type="HAMAP-Rule" id="MF_00252"/>
    </source>
</evidence>
<dbReference type="RefSeq" id="WP_066590577.1">
    <property type="nucleotide sequence ID" value="NZ_CAJTBZ010000001.1"/>
</dbReference>
<dbReference type="SUPFAM" id="SSF50249">
    <property type="entry name" value="Nucleic acid-binding proteins"/>
    <property type="match status" value="1"/>
</dbReference>
<dbReference type="PANTHER" id="PTHR42918">
    <property type="entry name" value="LYSYL-TRNA SYNTHETASE"/>
    <property type="match status" value="1"/>
</dbReference>
<comment type="similarity">
    <text evidence="2 13">Belongs to the class-II aminoacyl-tRNA synthetase family.</text>
</comment>
<evidence type="ECO:0000256" key="15">
    <source>
        <dbReference type="SAM" id="Coils"/>
    </source>
</evidence>
<dbReference type="InterPro" id="IPR004365">
    <property type="entry name" value="NA-bd_OB_tRNA"/>
</dbReference>
<keyword evidence="11 13" id="KW-0030">Aminoacyl-tRNA synthetase</keyword>
<dbReference type="GO" id="GO:0000049">
    <property type="term" value="F:tRNA binding"/>
    <property type="evidence" value="ECO:0007669"/>
    <property type="project" value="TreeGrafter"/>
</dbReference>